<comment type="caution">
    <text evidence="1">The sequence shown here is derived from an EMBL/GenBank/DDBJ whole genome shotgun (WGS) entry which is preliminary data.</text>
</comment>
<evidence type="ECO:0000313" key="1">
    <source>
        <dbReference type="EMBL" id="KAJ8130115.1"/>
    </source>
</evidence>
<organism evidence="1 2">
    <name type="scientific">Lasiodiplodia mahajangana</name>
    <dbReference type="NCBI Taxonomy" id="1108764"/>
    <lineage>
        <taxon>Eukaryota</taxon>
        <taxon>Fungi</taxon>
        <taxon>Dikarya</taxon>
        <taxon>Ascomycota</taxon>
        <taxon>Pezizomycotina</taxon>
        <taxon>Dothideomycetes</taxon>
        <taxon>Dothideomycetes incertae sedis</taxon>
        <taxon>Botryosphaeriales</taxon>
        <taxon>Botryosphaeriaceae</taxon>
        <taxon>Lasiodiplodia</taxon>
    </lineage>
</organism>
<dbReference type="Proteomes" id="UP001153332">
    <property type="component" value="Unassembled WGS sequence"/>
</dbReference>
<dbReference type="EMBL" id="JAPUUL010000578">
    <property type="protein sequence ID" value="KAJ8130115.1"/>
    <property type="molecule type" value="Genomic_DNA"/>
</dbReference>
<name>A0ACC2JRI0_9PEZI</name>
<sequence length="127" mass="14379">MSSLASLWASPTYGKIVATLNYLKRLSQYQSDKPYILALDISIEDEAARSNLIFEDVEVSVANLRPEQHSISIEEHGFELFEITPAYIDKYFNQLDPISNCEGVQKLLSKRLNAEKVVVYDHAVSVQ</sequence>
<reference evidence="1" key="1">
    <citation type="submission" date="2022-12" db="EMBL/GenBank/DDBJ databases">
        <title>Genome Sequence of Lasiodiplodia mahajangana.</title>
        <authorList>
            <person name="Buettner E."/>
        </authorList>
    </citation>
    <scope>NUCLEOTIDE SEQUENCE</scope>
    <source>
        <strain evidence="1">VT137</strain>
    </source>
</reference>
<evidence type="ECO:0000313" key="2">
    <source>
        <dbReference type="Proteomes" id="UP001153332"/>
    </source>
</evidence>
<proteinExistence type="predicted"/>
<keyword evidence="2" id="KW-1185">Reference proteome</keyword>
<protein>
    <submittedName>
        <fullName evidence="1">Uncharacterized protein</fullName>
    </submittedName>
</protein>
<accession>A0ACC2JRI0</accession>
<gene>
    <name evidence="1" type="ORF">O1611_g3515</name>
</gene>